<protein>
    <submittedName>
        <fullName evidence="4">Uncharacterized protein</fullName>
    </submittedName>
</protein>
<evidence type="ECO:0000256" key="3">
    <source>
        <dbReference type="SAM" id="Phobius"/>
    </source>
</evidence>
<feature type="transmembrane region" description="Helical" evidence="3">
    <location>
        <begin position="429"/>
        <end position="450"/>
    </location>
</feature>
<dbReference type="Pfam" id="PF09419">
    <property type="entry name" value="PGP_phosphatase"/>
    <property type="match status" value="1"/>
</dbReference>
<keyword evidence="1" id="KW-0175">Coiled coil</keyword>
<dbReference type="InterPro" id="IPR027706">
    <property type="entry name" value="PGP_Pase"/>
</dbReference>
<dbReference type="Proteomes" id="UP001176521">
    <property type="component" value="Unassembled WGS sequence"/>
</dbReference>
<proteinExistence type="predicted"/>
<gene>
    <name evidence="4" type="ORF">OC842_007332</name>
</gene>
<dbReference type="EMBL" id="JAPDMQ010000912">
    <property type="protein sequence ID" value="KAK0519764.1"/>
    <property type="molecule type" value="Genomic_DNA"/>
</dbReference>
<reference evidence="4" key="1">
    <citation type="journal article" date="2023" name="PhytoFront">
        <title>Draft Genome Resources of Seven Strains of Tilletia horrida, Causal Agent of Kernel Smut of Rice.</title>
        <authorList>
            <person name="Khanal S."/>
            <person name="Antony Babu S."/>
            <person name="Zhou X.G."/>
        </authorList>
    </citation>
    <scope>NUCLEOTIDE SEQUENCE</scope>
    <source>
        <strain evidence="4">TX3</strain>
    </source>
</reference>
<evidence type="ECO:0000256" key="2">
    <source>
        <dbReference type="SAM" id="MobiDB-lite"/>
    </source>
</evidence>
<evidence type="ECO:0000313" key="5">
    <source>
        <dbReference type="Proteomes" id="UP001176521"/>
    </source>
</evidence>
<keyword evidence="3" id="KW-1133">Transmembrane helix</keyword>
<evidence type="ECO:0000313" key="4">
    <source>
        <dbReference type="EMBL" id="KAK0519764.1"/>
    </source>
</evidence>
<keyword evidence="5" id="KW-1185">Reference proteome</keyword>
<keyword evidence="3" id="KW-0812">Transmembrane</keyword>
<evidence type="ECO:0000256" key="1">
    <source>
        <dbReference type="SAM" id="Coils"/>
    </source>
</evidence>
<dbReference type="AlphaFoldDB" id="A0AAN6G4E5"/>
<feature type="region of interest" description="Disordered" evidence="2">
    <location>
        <begin position="391"/>
        <end position="418"/>
    </location>
</feature>
<sequence length="535" mass="57404">MSSTSISSASGLKEAMPNWPGIRAALALSCRPALALPHLSVASIAHLDWRALKAAGVRAVVFDKDNCLARPHTFTIEPAIRASFASAIATFGLSHILIVSNSAGSSSDTDGIRAERLTRAFGGVPVLCHPQKKPGARCARMVVEHFEQVQNGALQIQAAEEGEGRLEEAPTGGLSWHKLGGGKSASRPFDGAIAVIGDRTLTDVVLAHRIGDELLHRRGRGSGCRGSSSLLSPFCSSSRPSSSATAAASSSTSTMGVANLLLAQPPPHLSALSLDRLASAKLPTPGIAILTSGIWAREGILNDLMRFIERRWVALLQKRGFEPGQRGWRPTGSREVATLCSAPTIELPSKSGAKSLASRSTSGLVRFATELTQIGIRTPRTYEYQTRSLATAAGGPRPGSPPPQRVMSVGGGGAGQPGAPQPRWNYTRLLGALLGFFIFVPGGFYIGVVLKERNDRKALLASQREGEEQAEQLSEAEKVALEAARLKEEEARADSERRAKVKRLQAIKTEEYLMLQERRDVEEKIQRLRQRRESQ</sequence>
<organism evidence="4 5">
    <name type="scientific">Tilletia horrida</name>
    <dbReference type="NCBI Taxonomy" id="155126"/>
    <lineage>
        <taxon>Eukaryota</taxon>
        <taxon>Fungi</taxon>
        <taxon>Dikarya</taxon>
        <taxon>Basidiomycota</taxon>
        <taxon>Ustilaginomycotina</taxon>
        <taxon>Exobasidiomycetes</taxon>
        <taxon>Tilletiales</taxon>
        <taxon>Tilletiaceae</taxon>
        <taxon>Tilletia</taxon>
    </lineage>
</organism>
<dbReference type="GO" id="GO:0008962">
    <property type="term" value="F:phosphatidylglycerophosphatase activity"/>
    <property type="evidence" value="ECO:0007669"/>
    <property type="project" value="InterPro"/>
</dbReference>
<keyword evidence="3" id="KW-0472">Membrane</keyword>
<comment type="caution">
    <text evidence="4">The sequence shown here is derived from an EMBL/GenBank/DDBJ whole genome shotgun (WGS) entry which is preliminary data.</text>
</comment>
<feature type="compositionally biased region" description="Low complexity" evidence="2">
    <location>
        <begin position="225"/>
        <end position="248"/>
    </location>
</feature>
<feature type="region of interest" description="Disordered" evidence="2">
    <location>
        <begin position="218"/>
        <end position="248"/>
    </location>
</feature>
<accession>A0AAN6G4E5</accession>
<feature type="coiled-coil region" evidence="1">
    <location>
        <begin position="469"/>
        <end position="496"/>
    </location>
</feature>
<name>A0AAN6G4E5_9BASI</name>